<dbReference type="InterPro" id="IPR047794">
    <property type="entry name" value="C45_proenzyme-like"/>
</dbReference>
<proteinExistence type="predicted"/>
<dbReference type="InterPro" id="IPR005079">
    <property type="entry name" value="Peptidase_C45_hydrolase"/>
</dbReference>
<dbReference type="AlphaFoldDB" id="A0AAE8N7P8"/>
<dbReference type="Gene3D" id="1.10.10.2120">
    <property type="match status" value="1"/>
</dbReference>
<comment type="caution">
    <text evidence="2">The sequence shown here is derived from an EMBL/GenBank/DDBJ whole genome shotgun (WGS) entry which is preliminary data.</text>
</comment>
<dbReference type="Proteomes" id="UP001187682">
    <property type="component" value="Unassembled WGS sequence"/>
</dbReference>
<evidence type="ECO:0000313" key="3">
    <source>
        <dbReference type="Proteomes" id="UP001187682"/>
    </source>
</evidence>
<dbReference type="PANTHER" id="PTHR34180:SF1">
    <property type="entry name" value="BETA-ALANYL-DOPAMINE_CARCININE HYDROLASE"/>
    <property type="match status" value="1"/>
</dbReference>
<reference evidence="2" key="1">
    <citation type="submission" date="2018-03" db="EMBL/GenBank/DDBJ databases">
        <authorList>
            <person name="Guldener U."/>
        </authorList>
    </citation>
    <scope>NUCLEOTIDE SEQUENCE</scope>
</reference>
<dbReference type="Gene3D" id="3.60.60.10">
    <property type="entry name" value="Penicillin V Acylase, Chain A"/>
    <property type="match status" value="1"/>
</dbReference>
<dbReference type="InterPro" id="IPR047801">
    <property type="entry name" value="Peptidase_C45"/>
</dbReference>
<evidence type="ECO:0000259" key="1">
    <source>
        <dbReference type="Pfam" id="PF03417"/>
    </source>
</evidence>
<dbReference type="NCBIfam" id="NF040521">
    <property type="entry name" value="C45_proenzyme"/>
    <property type="match status" value="1"/>
</dbReference>
<evidence type="ECO:0000313" key="2">
    <source>
        <dbReference type="EMBL" id="SPO06994.1"/>
    </source>
</evidence>
<sequence>MAEPTKPTVLLFGFGDESSQYLTNQARALMDKHSKPRSILISDGDIMKPKYDAVTQRLIQYVRMGGTVVLGAYFSSSVRPLDFDKYIQENWSLPWRQSNYHRTTVHFNAACGADRRLPPSYSQKATHLKNVNRASAWYLPGEGSVIESTVFQSDPIVDKTESPIVLGQIGLQHGSKAKDKVHGSLDFYRDLFQRTCALDWTGVRKEASQFIETLERLCPAHLEEMRGIAQAAGVDDTDIIALSVRTEIVFGIFTDQPRLPVKVDGCTSVALRTNVGVVFLAQNWDWMVEQAPNLLVCHVSQPDTNTPSFVMVTEAGVIGKIGFNDAGVGVCLNAIRARGVDKFKLPVHLGLGAVLESESRQDAVNKLEANGVAGSAQILVADTTGATGLECTSEGITELDMDAKGRVVHSNHLLLAHPGLDELPWLCDSPARLARMHQRLDEKVSSGKDISASSLSEIFKDKEGYPCAINRSQSGGSKTGTLFNIITELSERRASVTFGRPTENGDSIQLAL</sequence>
<dbReference type="PANTHER" id="PTHR34180">
    <property type="entry name" value="PEPTIDASE C45"/>
    <property type="match status" value="1"/>
</dbReference>
<feature type="domain" description="Peptidase C45 hydrolase" evidence="1">
    <location>
        <begin position="279"/>
        <end position="502"/>
    </location>
</feature>
<name>A0AAE8N7P8_9PEZI</name>
<keyword evidence="3" id="KW-1185">Reference proteome</keyword>
<protein>
    <submittedName>
        <fullName evidence="2">Related to Acyl-coenzyme A:6-aminopenicillanic-acid-acyltransferase 40 kDa form</fullName>
    </submittedName>
</protein>
<accession>A0AAE8N7P8</accession>
<gene>
    <name evidence="2" type="ORF">DNG_09688</name>
</gene>
<organism evidence="2 3">
    <name type="scientific">Cephalotrichum gorgonifer</name>
    <dbReference type="NCBI Taxonomy" id="2041049"/>
    <lineage>
        <taxon>Eukaryota</taxon>
        <taxon>Fungi</taxon>
        <taxon>Dikarya</taxon>
        <taxon>Ascomycota</taxon>
        <taxon>Pezizomycotina</taxon>
        <taxon>Sordariomycetes</taxon>
        <taxon>Hypocreomycetidae</taxon>
        <taxon>Microascales</taxon>
        <taxon>Microascaceae</taxon>
        <taxon>Cephalotrichum</taxon>
    </lineage>
</organism>
<dbReference type="EMBL" id="ONZQ02000018">
    <property type="protein sequence ID" value="SPO06994.1"/>
    <property type="molecule type" value="Genomic_DNA"/>
</dbReference>
<dbReference type="Pfam" id="PF03417">
    <property type="entry name" value="AAT"/>
    <property type="match status" value="1"/>
</dbReference>